<proteinExistence type="predicted"/>
<comment type="caution">
    <text evidence="1">The sequence shown here is derived from an EMBL/GenBank/DDBJ whole genome shotgun (WGS) entry which is preliminary data.</text>
</comment>
<dbReference type="Proteomes" id="UP000237000">
    <property type="component" value="Unassembled WGS sequence"/>
</dbReference>
<evidence type="ECO:0000313" key="1">
    <source>
        <dbReference type="EMBL" id="PON32165.1"/>
    </source>
</evidence>
<organism evidence="1 2">
    <name type="scientific">Trema orientale</name>
    <name type="common">Charcoal tree</name>
    <name type="synonym">Celtis orientalis</name>
    <dbReference type="NCBI Taxonomy" id="63057"/>
    <lineage>
        <taxon>Eukaryota</taxon>
        <taxon>Viridiplantae</taxon>
        <taxon>Streptophyta</taxon>
        <taxon>Embryophyta</taxon>
        <taxon>Tracheophyta</taxon>
        <taxon>Spermatophyta</taxon>
        <taxon>Magnoliopsida</taxon>
        <taxon>eudicotyledons</taxon>
        <taxon>Gunneridae</taxon>
        <taxon>Pentapetalae</taxon>
        <taxon>rosids</taxon>
        <taxon>fabids</taxon>
        <taxon>Rosales</taxon>
        <taxon>Cannabaceae</taxon>
        <taxon>Trema</taxon>
    </lineage>
</organism>
<feature type="non-terminal residue" evidence="1">
    <location>
        <position position="84"/>
    </location>
</feature>
<sequence>AAYSSIHLSSAVLSHTASSKFKQHSQLSLSRSRPVLHHYKLSNFKIFKTMLALDSSKKLSFNRCISYGDLVIAYERHDNMKAVK</sequence>
<gene>
    <name evidence="1" type="ORF">TorRG33x02_356780</name>
</gene>
<dbReference type="EMBL" id="JXTC01001161">
    <property type="protein sequence ID" value="PON32165.1"/>
    <property type="molecule type" value="Genomic_DNA"/>
</dbReference>
<reference evidence="2" key="1">
    <citation type="submission" date="2016-06" db="EMBL/GenBank/DDBJ databases">
        <title>Parallel loss of symbiosis genes in relatives of nitrogen-fixing non-legume Parasponia.</title>
        <authorList>
            <person name="Van Velzen R."/>
            <person name="Holmer R."/>
            <person name="Bu F."/>
            <person name="Rutten L."/>
            <person name="Van Zeijl A."/>
            <person name="Liu W."/>
            <person name="Santuari L."/>
            <person name="Cao Q."/>
            <person name="Sharma T."/>
            <person name="Shen D."/>
            <person name="Roswanjaya Y."/>
            <person name="Wardhani T."/>
            <person name="Kalhor M.S."/>
            <person name="Jansen J."/>
            <person name="Van den Hoogen J."/>
            <person name="Gungor B."/>
            <person name="Hartog M."/>
            <person name="Hontelez J."/>
            <person name="Verver J."/>
            <person name="Yang W.-C."/>
            <person name="Schijlen E."/>
            <person name="Repin R."/>
            <person name="Schilthuizen M."/>
            <person name="Schranz E."/>
            <person name="Heidstra R."/>
            <person name="Miyata K."/>
            <person name="Fedorova E."/>
            <person name="Kohlen W."/>
            <person name="Bisseling T."/>
            <person name="Smit S."/>
            <person name="Geurts R."/>
        </authorList>
    </citation>
    <scope>NUCLEOTIDE SEQUENCE [LARGE SCALE GENOMIC DNA]</scope>
    <source>
        <strain evidence="2">cv. RG33-2</strain>
    </source>
</reference>
<feature type="non-terminal residue" evidence="1">
    <location>
        <position position="1"/>
    </location>
</feature>
<evidence type="ECO:0000313" key="2">
    <source>
        <dbReference type="Proteomes" id="UP000237000"/>
    </source>
</evidence>
<name>A0A2P5A6K1_TREOI</name>
<dbReference type="InParanoid" id="A0A2P5A6K1"/>
<accession>A0A2P5A6K1</accession>
<dbReference type="OrthoDB" id="1925287at2759"/>
<protein>
    <submittedName>
        <fullName evidence="1">Uncharacterized protein</fullName>
    </submittedName>
</protein>
<keyword evidence="2" id="KW-1185">Reference proteome</keyword>
<dbReference type="AlphaFoldDB" id="A0A2P5A6K1"/>